<protein>
    <submittedName>
        <fullName evidence="1">Uncharacterized protein</fullName>
    </submittedName>
</protein>
<evidence type="ECO:0000313" key="2">
    <source>
        <dbReference type="Proteomes" id="UP001732700"/>
    </source>
</evidence>
<reference evidence="1" key="2">
    <citation type="submission" date="2025-09" db="UniProtKB">
        <authorList>
            <consortium name="EnsemblPlants"/>
        </authorList>
    </citation>
    <scope>IDENTIFICATION</scope>
</reference>
<name>A0ACD5ZBI9_AVESA</name>
<reference evidence="1" key="1">
    <citation type="submission" date="2021-05" db="EMBL/GenBank/DDBJ databases">
        <authorList>
            <person name="Scholz U."/>
            <person name="Mascher M."/>
            <person name="Fiebig A."/>
        </authorList>
    </citation>
    <scope>NUCLEOTIDE SEQUENCE [LARGE SCALE GENOMIC DNA]</scope>
</reference>
<proteinExistence type="predicted"/>
<dbReference type="EnsemblPlants" id="AVESA.00010b.r2.6CG1128460.2">
    <property type="protein sequence ID" value="AVESA.00010b.r2.6CG1128460.2.CDS"/>
    <property type="gene ID" value="AVESA.00010b.r2.6CG1128460"/>
</dbReference>
<organism evidence="1 2">
    <name type="scientific">Avena sativa</name>
    <name type="common">Oat</name>
    <dbReference type="NCBI Taxonomy" id="4498"/>
    <lineage>
        <taxon>Eukaryota</taxon>
        <taxon>Viridiplantae</taxon>
        <taxon>Streptophyta</taxon>
        <taxon>Embryophyta</taxon>
        <taxon>Tracheophyta</taxon>
        <taxon>Spermatophyta</taxon>
        <taxon>Magnoliopsida</taxon>
        <taxon>Liliopsida</taxon>
        <taxon>Poales</taxon>
        <taxon>Poaceae</taxon>
        <taxon>BOP clade</taxon>
        <taxon>Pooideae</taxon>
        <taxon>Poodae</taxon>
        <taxon>Poeae</taxon>
        <taxon>Poeae Chloroplast Group 1 (Aveneae type)</taxon>
        <taxon>Aveninae</taxon>
        <taxon>Avena</taxon>
    </lineage>
</organism>
<evidence type="ECO:0000313" key="1">
    <source>
        <dbReference type="EnsemblPlants" id="AVESA.00010b.r2.6CG1128460.2.CDS"/>
    </source>
</evidence>
<accession>A0ACD5ZBI9</accession>
<dbReference type="Proteomes" id="UP001732700">
    <property type="component" value="Chromosome 6C"/>
</dbReference>
<sequence>MDPPVPNRKRRHSPVLGSLKNPFVYVPGDGSRLGRFVPRGSGAEFFPQYSFPYQQQPPPPPGCEEKEHAPGPSVPAAQMVQHDASSSSLVPGITACWESPIAAAYLPSPQQPCWYPQQPPWLCPSQPVWLHSQYPQRPLGRRLTPSLGPPLLRLVQSEWGITFYIRIDHAGYYHTYPQVGGLFHSLQETEHAIKRYLHGRQDPKMFKMDNVSPVDIAVRQCLYYPDGARRRPLRSEPVDEIRDSKLQLVHALVDKYNEDNHLFMDLAYEVNTVGCYQPFCEGDVRTWYHHINFTAKIKGAAYSDVFFAEVIFVQGECEELPVSCLCIVKPTDNGNCFGCLNHGIVDMKHPNDVGYVGGHVMNTFMPFSGPKIMMECFEELEAEEARLRSSLKGLDNQPLPVNLPGSLAKMYPGPPGFLGSGIPGQ</sequence>
<keyword evidence="2" id="KW-1185">Reference proteome</keyword>